<comment type="caution">
    <text evidence="2">The sequence shown here is derived from an EMBL/GenBank/DDBJ whole genome shotgun (WGS) entry which is preliminary data.</text>
</comment>
<evidence type="ECO:0000313" key="2">
    <source>
        <dbReference type="EMBL" id="RZU63486.1"/>
    </source>
</evidence>
<gene>
    <name evidence="2" type="ORF">EV380_3107</name>
</gene>
<dbReference type="EMBL" id="SHLA01000001">
    <property type="protein sequence ID" value="RZU63486.1"/>
    <property type="molecule type" value="Genomic_DNA"/>
</dbReference>
<dbReference type="Proteomes" id="UP000292685">
    <property type="component" value="Unassembled WGS sequence"/>
</dbReference>
<dbReference type="SUPFAM" id="SSF51735">
    <property type="entry name" value="NAD(P)-binding Rossmann-fold domains"/>
    <property type="match status" value="1"/>
</dbReference>
<dbReference type="InterPro" id="IPR001509">
    <property type="entry name" value="Epimerase_deHydtase"/>
</dbReference>
<dbReference type="RefSeq" id="WP_130451845.1">
    <property type="nucleotide sequence ID" value="NZ_SHLA01000001.1"/>
</dbReference>
<evidence type="ECO:0000313" key="3">
    <source>
        <dbReference type="Proteomes" id="UP000292685"/>
    </source>
</evidence>
<sequence length="320" mass="33842">MGRYAVLGAGPVGRAVAGRLAGAGDEVLLVSRSGRDPGVDGVRAVAGDVSDAAALRRLTSSCAGIVNAVNPGAYHRWAADWPPIAAAVRSAAEGRRLVLIGNLYAYGPVAGPMVEEQPLRPHGVKSRLRAEMWNDLLGAHAQGDLLAAEIRSSDYAGQGLPGTSMLNELIVKPLVAGRRWVTSLAGAPGALHSWTNVDDVGDLAVAVLKRGDSGAAWGRAWHTPSAPPSSYQGVADEVTRILGRAPVRVRPLPPAVFAAASAVVPLLRELRETNHQFQHDFVLDDAAARTEFALTHTPWERTLAESIDWFVERRAGAGRH</sequence>
<evidence type="ECO:0000259" key="1">
    <source>
        <dbReference type="Pfam" id="PF01370"/>
    </source>
</evidence>
<reference evidence="2 3" key="1">
    <citation type="submission" date="2019-02" db="EMBL/GenBank/DDBJ databases">
        <title>Sequencing the genomes of 1000 actinobacteria strains.</title>
        <authorList>
            <person name="Klenk H.-P."/>
        </authorList>
    </citation>
    <scope>NUCLEOTIDE SEQUENCE [LARGE SCALE GENOMIC DNA]</scope>
    <source>
        <strain evidence="2 3">DSM 17364</strain>
    </source>
</reference>
<protein>
    <submittedName>
        <fullName evidence="2">Nucleoside-diphosphate-sugar epimerase</fullName>
    </submittedName>
</protein>
<feature type="domain" description="NAD-dependent epimerase/dehydratase" evidence="1">
    <location>
        <begin position="7"/>
        <end position="214"/>
    </location>
</feature>
<name>A0A4V2GAA5_9MICC</name>
<dbReference type="Gene3D" id="3.40.50.720">
    <property type="entry name" value="NAD(P)-binding Rossmann-like Domain"/>
    <property type="match status" value="1"/>
</dbReference>
<dbReference type="InterPro" id="IPR036291">
    <property type="entry name" value="NAD(P)-bd_dom_sf"/>
</dbReference>
<dbReference type="AlphaFoldDB" id="A0A4V2GAA5"/>
<dbReference type="OrthoDB" id="8205493at2"/>
<accession>A0A4V2GAA5</accession>
<dbReference type="Pfam" id="PF01370">
    <property type="entry name" value="Epimerase"/>
    <property type="match status" value="1"/>
</dbReference>
<proteinExistence type="predicted"/>
<organism evidence="2 3">
    <name type="scientific">Zhihengliuella halotolerans</name>
    <dbReference type="NCBI Taxonomy" id="370736"/>
    <lineage>
        <taxon>Bacteria</taxon>
        <taxon>Bacillati</taxon>
        <taxon>Actinomycetota</taxon>
        <taxon>Actinomycetes</taxon>
        <taxon>Micrococcales</taxon>
        <taxon>Micrococcaceae</taxon>
        <taxon>Zhihengliuella</taxon>
    </lineage>
</organism>
<keyword evidence="3" id="KW-1185">Reference proteome</keyword>